<dbReference type="PROSITE" id="PS51257">
    <property type="entry name" value="PROKAR_LIPOPROTEIN"/>
    <property type="match status" value="1"/>
</dbReference>
<dbReference type="KEGG" id="buy:D8S85_17650"/>
<evidence type="ECO:0000313" key="2">
    <source>
        <dbReference type="Proteomes" id="UP000270673"/>
    </source>
</evidence>
<name>A0A3Q9IRT8_9BACT</name>
<evidence type="ECO:0000313" key="1">
    <source>
        <dbReference type="EMBL" id="AZS31198.1"/>
    </source>
</evidence>
<sequence length="328" mass="37306">MKTYSLYFLLIILFISCSDEDKTLTPSYADINWFELSDSPDELGHMCYEIYKNTNISVFYSDTIGRQFRGIDGYGDSIIHYEIINPQYTIASATSTITYILSYDRNAIRDGIMFLRDKVIPVLSPNTYPRSFLIVENLTLNATSTVANGQREGQVFNGLMTTLVSNISKLSTMSSEDQTRLAKQIASPILQTYLNNTRRDELENFYAVSDNSVTWPADALSTTAYQRLVNSTIPPTNTGYLPYREHWNAYGFLISNPNSPGTLNGGPDVYTKFTTPTQAQDVISFIEAVLTYSETEFQALYENTVGYEFLIEKYRMIKKLLDEVRNNH</sequence>
<proteinExistence type="predicted"/>
<organism evidence="1 2">
    <name type="scientific">Butyricimonas faecalis</name>
    <dbReference type="NCBI Taxonomy" id="2093856"/>
    <lineage>
        <taxon>Bacteria</taxon>
        <taxon>Pseudomonadati</taxon>
        <taxon>Bacteroidota</taxon>
        <taxon>Bacteroidia</taxon>
        <taxon>Bacteroidales</taxon>
        <taxon>Odoribacteraceae</taxon>
        <taxon>Butyricimonas</taxon>
    </lineage>
</organism>
<dbReference type="OrthoDB" id="10002666at2"/>
<dbReference type="RefSeq" id="WP_106481606.1">
    <property type="nucleotide sequence ID" value="NZ_CP032819.1"/>
</dbReference>
<reference evidence="1 2" key="1">
    <citation type="submission" date="2018-10" db="EMBL/GenBank/DDBJ databases">
        <title>Butyricimonas faecalis sp. nov., isolated from human faeces and emended description of the genus Butyricimonas.</title>
        <authorList>
            <person name="Le Roy T."/>
            <person name="Van der Smissen P."/>
            <person name="Paquot A."/>
            <person name="Delzenne N."/>
            <person name="Muccioli G."/>
            <person name="Collet J.-F."/>
            <person name="Cani P.D."/>
        </authorList>
    </citation>
    <scope>NUCLEOTIDE SEQUENCE [LARGE SCALE GENOMIC DNA]</scope>
    <source>
        <strain evidence="1 2">H184</strain>
    </source>
</reference>
<dbReference type="AlphaFoldDB" id="A0A3Q9IRT8"/>
<gene>
    <name evidence="1" type="ORF">D8S85_17650</name>
</gene>
<protein>
    <submittedName>
        <fullName evidence="1">Uncharacterized protein</fullName>
    </submittedName>
</protein>
<accession>A0A3Q9IRT8</accession>
<dbReference type="Proteomes" id="UP000270673">
    <property type="component" value="Chromosome"/>
</dbReference>
<dbReference type="EMBL" id="CP032819">
    <property type="protein sequence ID" value="AZS31198.1"/>
    <property type="molecule type" value="Genomic_DNA"/>
</dbReference>
<keyword evidence="2" id="KW-1185">Reference proteome</keyword>